<dbReference type="EMBL" id="CP001014">
    <property type="protein sequence ID" value="ACB40238.1"/>
    <property type="molecule type" value="Genomic_DNA"/>
</dbReference>
<dbReference type="InterPro" id="IPR052182">
    <property type="entry name" value="Glycogen/Maltodextrin_Phosph"/>
</dbReference>
<dbReference type="STRING" id="444157.Tneu_1311"/>
<dbReference type="GO" id="GO:0008184">
    <property type="term" value="F:glycogen phosphorylase activity"/>
    <property type="evidence" value="ECO:0007669"/>
    <property type="project" value="InterPro"/>
</dbReference>
<gene>
    <name evidence="2" type="ordered locus">Tneu_1311</name>
</gene>
<accession>B1Y909</accession>
<proteinExistence type="inferred from homology"/>
<dbReference type="eggNOG" id="arCOG01421">
    <property type="taxonomic scope" value="Archaea"/>
</dbReference>
<dbReference type="OrthoDB" id="17863at2157"/>
<dbReference type="PANTHER" id="PTHR42655">
    <property type="entry name" value="GLYCOGEN PHOSPHORYLASE"/>
    <property type="match status" value="1"/>
</dbReference>
<evidence type="ECO:0000313" key="2">
    <source>
        <dbReference type="EMBL" id="ACB40238.1"/>
    </source>
</evidence>
<dbReference type="Gene3D" id="3.40.50.2000">
    <property type="entry name" value="Glycogen Phosphorylase B"/>
    <property type="match status" value="1"/>
</dbReference>
<dbReference type="RefSeq" id="WP_012350657.1">
    <property type="nucleotide sequence ID" value="NC_010525.1"/>
</dbReference>
<keyword evidence="2" id="KW-0808">Transferase</keyword>
<name>B1Y909_PYRNV</name>
<dbReference type="HOGENOM" id="CLU_552792_0_0_2"/>
<dbReference type="PANTHER" id="PTHR42655:SF1">
    <property type="entry name" value="GLYCOGEN PHOSPHORYLASE"/>
    <property type="match status" value="1"/>
</dbReference>
<dbReference type="CAZy" id="GT35">
    <property type="family name" value="Glycosyltransferase Family 35"/>
</dbReference>
<protein>
    <submittedName>
        <fullName evidence="2">Glycosyl transferase group 1</fullName>
    </submittedName>
</protein>
<dbReference type="AlphaFoldDB" id="B1Y909"/>
<dbReference type="GO" id="GO:0005975">
    <property type="term" value="P:carbohydrate metabolic process"/>
    <property type="evidence" value="ECO:0007669"/>
    <property type="project" value="InterPro"/>
</dbReference>
<dbReference type="Proteomes" id="UP000001694">
    <property type="component" value="Chromosome"/>
</dbReference>
<dbReference type="SUPFAM" id="SSF53756">
    <property type="entry name" value="UDP-Glycosyltransferase/glycogen phosphorylase"/>
    <property type="match status" value="1"/>
</dbReference>
<dbReference type="KEGG" id="tne:Tneu_1311"/>
<evidence type="ECO:0000256" key="1">
    <source>
        <dbReference type="ARBA" id="ARBA00006047"/>
    </source>
</evidence>
<keyword evidence="3" id="KW-1185">Reference proteome</keyword>
<dbReference type="InterPro" id="IPR000811">
    <property type="entry name" value="Glyco_trans_35"/>
</dbReference>
<dbReference type="Pfam" id="PF00343">
    <property type="entry name" value="Phosphorylase"/>
    <property type="match status" value="1"/>
</dbReference>
<evidence type="ECO:0000313" key="3">
    <source>
        <dbReference type="Proteomes" id="UP000001694"/>
    </source>
</evidence>
<organism evidence="2 3">
    <name type="scientific">Pyrobaculum neutrophilum (strain DSM 2338 / JCM 9278 / NBRC 100436 / V24Sta)</name>
    <name type="common">Thermoproteus neutrophilus</name>
    <dbReference type="NCBI Taxonomy" id="444157"/>
    <lineage>
        <taxon>Archaea</taxon>
        <taxon>Thermoproteota</taxon>
        <taxon>Thermoprotei</taxon>
        <taxon>Thermoproteales</taxon>
        <taxon>Thermoproteaceae</taxon>
        <taxon>Pyrobaculum</taxon>
    </lineage>
</organism>
<sequence length="483" mass="55275">MIVSITPEIGIGELRNFAGGLGVLEGDKFYAAARLGVPYTVITLFYPEGYVSYAEENGELVPTAEGNLLDRLTYLGGWEVEARGERVSGGYYIYRAGSAAAVFVKVDAPEWAARATRRLYYEDTESDRFYKYLILAKAAVSYVERYIGWDNVRYLDLQEAYTVFALLVKRHPRARLVVHTPAPWGHPTFNKRFFRDEFGFEMAMEPVVLTELGLSMAQEGIAVSKKMVGQLCNTFPHHCHKIRGVTNAVEVPRWEHPALAGLKSAEELRRARERAKEEALRALGVEARGKVVISWARRMTHYKRPHFVLQLIEDVDRDVVFILGGRAHPNDRYGVEMMKKFREASARDNVYYFPHLDVETEKRIIWASDIWLFTPFSGWEASGTSFMKAGINGVPSVASRDGAVVEVMEDGRNGWLFGGNRERLLPLDSPDIDQNEYREFRQKVEEALDAYSSGRYWEIAYNAYVTFRSYFSMERLFRDYGYI</sequence>
<reference evidence="2" key="1">
    <citation type="submission" date="2008-03" db="EMBL/GenBank/DDBJ databases">
        <title>Complete sequence of Thermoproteus neutrophilus V24Sta.</title>
        <authorList>
            <consortium name="US DOE Joint Genome Institute"/>
            <person name="Copeland A."/>
            <person name="Lucas S."/>
            <person name="Lapidus A."/>
            <person name="Glavina del Rio T."/>
            <person name="Dalin E."/>
            <person name="Tice H."/>
            <person name="Bruce D."/>
            <person name="Goodwin L."/>
            <person name="Pitluck S."/>
            <person name="Sims D."/>
            <person name="Brettin T."/>
            <person name="Detter J.C."/>
            <person name="Han C."/>
            <person name="Kuske C.R."/>
            <person name="Schmutz J."/>
            <person name="Larimer F."/>
            <person name="Land M."/>
            <person name="Hauser L."/>
            <person name="Kyrpides N."/>
            <person name="Mikhailova N."/>
            <person name="Biddle J.F."/>
            <person name="Zhang Z."/>
            <person name="Fitz-Gibbon S.T."/>
            <person name="Lowe T.M."/>
            <person name="Saltikov C."/>
            <person name="House C.H."/>
            <person name="Richardson P."/>
        </authorList>
    </citation>
    <scope>NUCLEOTIDE SEQUENCE [LARGE SCALE GENOMIC DNA]</scope>
    <source>
        <strain evidence="2">V24Sta</strain>
    </source>
</reference>
<comment type="similarity">
    <text evidence="1">Belongs to the glycogen phosphorylase family.</text>
</comment>
<dbReference type="GeneID" id="6165477"/>